<gene>
    <name evidence="2" type="ORF">HPBE_LOCUS10412</name>
</gene>
<organism evidence="2">
    <name type="scientific">Heligmosomoides polygyrus</name>
    <name type="common">Parasitic roundworm</name>
    <dbReference type="NCBI Taxonomy" id="6339"/>
    <lineage>
        <taxon>Eukaryota</taxon>
        <taxon>Metazoa</taxon>
        <taxon>Ecdysozoa</taxon>
        <taxon>Nematoda</taxon>
        <taxon>Chromadorea</taxon>
        <taxon>Rhabditida</taxon>
        <taxon>Rhabditina</taxon>
        <taxon>Rhabditomorpha</taxon>
        <taxon>Strongyloidea</taxon>
        <taxon>Heligmosomidae</taxon>
        <taxon>Heligmosomoides</taxon>
    </lineage>
</organism>
<dbReference type="OrthoDB" id="270167at2759"/>
<name>A0A3P8CL63_HELPZ</name>
<dbReference type="InterPro" id="IPR001763">
    <property type="entry name" value="Rhodanese-like_dom"/>
</dbReference>
<evidence type="ECO:0000259" key="1">
    <source>
        <dbReference type="PROSITE" id="PS50206"/>
    </source>
</evidence>
<reference evidence="2" key="1">
    <citation type="submission" date="2018-11" db="EMBL/GenBank/DDBJ databases">
        <authorList>
            <consortium name="Pathogen Informatics"/>
        </authorList>
    </citation>
    <scope>NUCLEOTIDE SEQUENCE [LARGE SCALE GENOMIC DNA]</scope>
</reference>
<dbReference type="InterPro" id="IPR036873">
    <property type="entry name" value="Rhodanese-like_dom_sf"/>
</dbReference>
<evidence type="ECO:0000313" key="2">
    <source>
        <dbReference type="EMBL" id="VDO84972.1"/>
    </source>
</evidence>
<dbReference type="PROSITE" id="PS50206">
    <property type="entry name" value="RHODANESE_3"/>
    <property type="match status" value="1"/>
</dbReference>
<sequence length="80" mass="9608">MDRTQLAFHRQWRVSRYIRFDLYPPKEFEKYIRLLGVDAGDHVVLYGRESMAGMLWPARAWWTFKVKRSIRSPPTQPPSL</sequence>
<dbReference type="EMBL" id="UZAH01026757">
    <property type="protein sequence ID" value="VDO84972.1"/>
    <property type="molecule type" value="Genomic_DNA"/>
</dbReference>
<dbReference type="Gene3D" id="3.40.250.10">
    <property type="entry name" value="Rhodanese-like domain"/>
    <property type="match status" value="1"/>
</dbReference>
<proteinExistence type="predicted"/>
<protein>
    <recommendedName>
        <fullName evidence="1">Rhodanese domain-containing protein</fullName>
    </recommendedName>
</protein>
<accession>A0A3P8CL63</accession>
<dbReference type="AlphaFoldDB" id="A0A3P8CL63"/>
<dbReference type="SUPFAM" id="SSF52821">
    <property type="entry name" value="Rhodanese/Cell cycle control phosphatase"/>
    <property type="match status" value="1"/>
</dbReference>
<feature type="domain" description="Rhodanese" evidence="1">
    <location>
        <begin position="23"/>
        <end position="65"/>
    </location>
</feature>